<evidence type="ECO:0000313" key="4">
    <source>
        <dbReference type="EMBL" id="TQL96589.1"/>
    </source>
</evidence>
<evidence type="ECO:0000313" key="5">
    <source>
        <dbReference type="Proteomes" id="UP000316096"/>
    </source>
</evidence>
<dbReference type="Proteomes" id="UP000316096">
    <property type="component" value="Unassembled WGS sequence"/>
</dbReference>
<keyword evidence="2" id="KW-1133">Transmembrane helix</keyword>
<reference evidence="4 5" key="1">
    <citation type="submission" date="2019-06" db="EMBL/GenBank/DDBJ databases">
        <title>Sequencing the genomes of 1000 actinobacteria strains.</title>
        <authorList>
            <person name="Klenk H.-P."/>
        </authorList>
    </citation>
    <scope>NUCLEOTIDE SEQUENCE [LARGE SCALE GENOMIC DNA]</scope>
    <source>
        <strain evidence="4 5">DSM 102200</strain>
    </source>
</reference>
<feature type="domain" description="SAF" evidence="3">
    <location>
        <begin position="64"/>
        <end position="123"/>
    </location>
</feature>
<comment type="caution">
    <text evidence="4">The sequence shown here is derived from an EMBL/GenBank/DDBJ whole genome shotgun (WGS) entry which is preliminary data.</text>
</comment>
<feature type="transmembrane region" description="Helical" evidence="2">
    <location>
        <begin position="34"/>
        <end position="54"/>
    </location>
</feature>
<evidence type="ECO:0000256" key="1">
    <source>
        <dbReference type="SAM" id="MobiDB-lite"/>
    </source>
</evidence>
<dbReference type="Pfam" id="PF08666">
    <property type="entry name" value="SAF"/>
    <property type="match status" value="1"/>
</dbReference>
<proteinExistence type="predicted"/>
<feature type="region of interest" description="Disordered" evidence="1">
    <location>
        <begin position="167"/>
        <end position="190"/>
    </location>
</feature>
<organism evidence="4 5">
    <name type="scientific">Actinoallomurus bryophytorum</name>
    <dbReference type="NCBI Taxonomy" id="1490222"/>
    <lineage>
        <taxon>Bacteria</taxon>
        <taxon>Bacillati</taxon>
        <taxon>Actinomycetota</taxon>
        <taxon>Actinomycetes</taxon>
        <taxon>Streptosporangiales</taxon>
        <taxon>Thermomonosporaceae</taxon>
        <taxon>Actinoallomurus</taxon>
    </lineage>
</organism>
<protein>
    <submittedName>
        <fullName evidence="4">SAF domain-containing protein</fullName>
    </submittedName>
</protein>
<keyword evidence="2" id="KW-0472">Membrane</keyword>
<keyword evidence="2" id="KW-0812">Transmembrane</keyword>
<gene>
    <name evidence="4" type="ORF">FB559_2128</name>
</gene>
<accession>A0A543CHK8</accession>
<dbReference type="InterPro" id="IPR013974">
    <property type="entry name" value="SAF"/>
</dbReference>
<dbReference type="EMBL" id="VFOZ01000001">
    <property type="protein sequence ID" value="TQL96589.1"/>
    <property type="molecule type" value="Genomic_DNA"/>
</dbReference>
<evidence type="ECO:0000256" key="2">
    <source>
        <dbReference type="SAM" id="Phobius"/>
    </source>
</evidence>
<dbReference type="AlphaFoldDB" id="A0A543CHK8"/>
<name>A0A543CHK8_9ACTN</name>
<sequence length="243" mass="24128">MTVSSPAPDPSAMRAGRAFAAGSRTRLGRQRRPGMIAAGAALTAVAVLANVYLFQHVGQRRLVIQIARDVPVGARIGRADLGTASVALDSGLGSISGSELLQVVGRRAAVDLRHGTLLTVSQVTTALSPQPGQALVTTGIKADQLPPQGLAPGSKVRLVLTNQQGVTGAQSGADDGAATQIGTTPSSDAAAGKDVSAVVDAVGGPDADGSMTVSLLVADADSSTLAREAAAGRIAVVVTARGG</sequence>
<keyword evidence="5" id="KW-1185">Reference proteome</keyword>
<evidence type="ECO:0000259" key="3">
    <source>
        <dbReference type="Pfam" id="PF08666"/>
    </source>
</evidence>